<dbReference type="InterPro" id="IPR037185">
    <property type="entry name" value="EmrE-like"/>
</dbReference>
<dbReference type="SUPFAM" id="SSF103481">
    <property type="entry name" value="Multidrug resistance efflux transporter EmrE"/>
    <property type="match status" value="2"/>
</dbReference>
<protein>
    <submittedName>
        <fullName evidence="8">DMT family transporter</fullName>
    </submittedName>
</protein>
<feature type="transmembrane region" description="Helical" evidence="6">
    <location>
        <begin position="250"/>
        <end position="268"/>
    </location>
</feature>
<evidence type="ECO:0000256" key="2">
    <source>
        <dbReference type="ARBA" id="ARBA00022475"/>
    </source>
</evidence>
<feature type="transmembrane region" description="Helical" evidence="6">
    <location>
        <begin position="156"/>
        <end position="177"/>
    </location>
</feature>
<evidence type="ECO:0000313" key="8">
    <source>
        <dbReference type="EMBL" id="RDB35169.1"/>
    </source>
</evidence>
<feature type="transmembrane region" description="Helical" evidence="6">
    <location>
        <begin position="129"/>
        <end position="150"/>
    </location>
</feature>
<organism evidence="8 9">
    <name type="scientific">Spirobacillus cienkowskii</name>
    <dbReference type="NCBI Taxonomy" id="495820"/>
    <lineage>
        <taxon>Bacteria</taxon>
        <taxon>Pseudomonadati</taxon>
        <taxon>Bdellovibrionota</taxon>
        <taxon>Oligoflexia</taxon>
        <taxon>Silvanigrellales</taxon>
        <taxon>Spirobacillus</taxon>
    </lineage>
</organism>
<feature type="transmembrane region" description="Helical" evidence="6">
    <location>
        <begin position="74"/>
        <end position="96"/>
    </location>
</feature>
<sequence length="295" mass="33272">MLIALRSNNFYPFFLLFLLGFTWGTSFSIAKFAMGSGVTPLGYAFWQSLGPAILVLLVSVIQSRSLPKFNKQHLFFYFICGLLGIALPNLTMYFSAVNVPSGILGLIVNTSPIITYFLAIFFKIEQFTWFRFNGIVFGFIGLFILFFPKLSNYTQFYWMIFAFLTPILLASCTVFMVKLRPKESTSLALSAGMLIAASCLISPVVFLNRSFHPIYFPLNTPDLFILIEIVLSSIGYILFFELLRVAGPVFYSLVGCIVALAGLFWGYIIFNETIQLHECISVFFIITAIIFVSKK</sequence>
<feature type="transmembrane region" description="Helical" evidence="6">
    <location>
        <begin position="223"/>
        <end position="243"/>
    </location>
</feature>
<evidence type="ECO:0000256" key="5">
    <source>
        <dbReference type="ARBA" id="ARBA00023136"/>
    </source>
</evidence>
<comment type="caution">
    <text evidence="8">The sequence shown here is derived from an EMBL/GenBank/DDBJ whole genome shotgun (WGS) entry which is preliminary data.</text>
</comment>
<dbReference type="EMBL" id="QOVW01000099">
    <property type="protein sequence ID" value="RDB35169.1"/>
    <property type="molecule type" value="Genomic_DNA"/>
</dbReference>
<evidence type="ECO:0000313" key="9">
    <source>
        <dbReference type="Proteomes" id="UP000253934"/>
    </source>
</evidence>
<feature type="transmembrane region" description="Helical" evidence="6">
    <location>
        <begin position="102"/>
        <end position="122"/>
    </location>
</feature>
<dbReference type="InterPro" id="IPR050638">
    <property type="entry name" value="AA-Vitamin_Transporters"/>
</dbReference>
<name>A0A369KKL1_9BACT</name>
<dbReference type="Proteomes" id="UP000253934">
    <property type="component" value="Unassembled WGS sequence"/>
</dbReference>
<evidence type="ECO:0000256" key="1">
    <source>
        <dbReference type="ARBA" id="ARBA00004651"/>
    </source>
</evidence>
<evidence type="ECO:0000256" key="6">
    <source>
        <dbReference type="SAM" id="Phobius"/>
    </source>
</evidence>
<feature type="domain" description="EamA" evidence="7">
    <location>
        <begin position="14"/>
        <end position="146"/>
    </location>
</feature>
<gene>
    <name evidence="8" type="ORF">DCC88_11540</name>
</gene>
<dbReference type="Pfam" id="PF00892">
    <property type="entry name" value="EamA"/>
    <property type="match status" value="2"/>
</dbReference>
<evidence type="ECO:0000259" key="7">
    <source>
        <dbReference type="Pfam" id="PF00892"/>
    </source>
</evidence>
<keyword evidence="4 6" id="KW-1133">Transmembrane helix</keyword>
<evidence type="ECO:0000256" key="3">
    <source>
        <dbReference type="ARBA" id="ARBA00022692"/>
    </source>
</evidence>
<dbReference type="InterPro" id="IPR000620">
    <property type="entry name" value="EamA_dom"/>
</dbReference>
<dbReference type="PANTHER" id="PTHR32322">
    <property type="entry name" value="INNER MEMBRANE TRANSPORTER"/>
    <property type="match status" value="1"/>
</dbReference>
<evidence type="ECO:0000256" key="4">
    <source>
        <dbReference type="ARBA" id="ARBA00022989"/>
    </source>
</evidence>
<keyword evidence="3 6" id="KW-0812">Transmembrane</keyword>
<feature type="transmembrane region" description="Helical" evidence="6">
    <location>
        <begin position="274"/>
        <end position="292"/>
    </location>
</feature>
<keyword evidence="2" id="KW-1003">Cell membrane</keyword>
<feature type="transmembrane region" description="Helical" evidence="6">
    <location>
        <begin position="189"/>
        <end position="211"/>
    </location>
</feature>
<keyword evidence="9" id="KW-1185">Reference proteome</keyword>
<dbReference type="RefSeq" id="WP_338636072.1">
    <property type="nucleotide sequence ID" value="NZ_CP146516.1"/>
</dbReference>
<reference evidence="8" key="1">
    <citation type="submission" date="2018-04" db="EMBL/GenBank/DDBJ databases">
        <title>Draft genome sequence of the Candidatus Spirobacillus cienkowskii, a pathogen of freshwater Daphnia species, reconstructed from hemolymph metagenomic reads.</title>
        <authorList>
            <person name="Bresciani L."/>
            <person name="Lemos L.N."/>
            <person name="Wale N."/>
            <person name="Lin J.Y."/>
            <person name="Fernandes G.R."/>
            <person name="Duffy M.A."/>
            <person name="Rodrigues J.M."/>
        </authorList>
    </citation>
    <scope>NUCLEOTIDE SEQUENCE [LARGE SCALE GENOMIC DNA]</scope>
    <source>
        <strain evidence="8">Binning01</strain>
    </source>
</reference>
<dbReference type="AlphaFoldDB" id="A0A369KKL1"/>
<dbReference type="PANTHER" id="PTHR32322:SF18">
    <property type="entry name" value="S-ADENOSYLMETHIONINE_S-ADENOSYLHOMOCYSTEINE TRANSPORTER"/>
    <property type="match status" value="1"/>
</dbReference>
<keyword evidence="5 6" id="KW-0472">Membrane</keyword>
<comment type="subcellular location">
    <subcellularLocation>
        <location evidence="1">Cell membrane</location>
        <topology evidence="1">Multi-pass membrane protein</topology>
    </subcellularLocation>
</comment>
<dbReference type="GO" id="GO:0005886">
    <property type="term" value="C:plasma membrane"/>
    <property type="evidence" value="ECO:0007669"/>
    <property type="project" value="UniProtKB-SubCell"/>
</dbReference>
<accession>A0A369KKL1</accession>
<feature type="domain" description="EamA" evidence="7">
    <location>
        <begin position="158"/>
        <end position="293"/>
    </location>
</feature>
<feature type="transmembrane region" description="Helical" evidence="6">
    <location>
        <begin position="44"/>
        <end position="62"/>
    </location>
</feature>
<proteinExistence type="predicted"/>